<evidence type="ECO:0000256" key="1">
    <source>
        <dbReference type="SAM" id="Phobius"/>
    </source>
</evidence>
<reference evidence="2 3" key="1">
    <citation type="submission" date="2023-07" db="EMBL/GenBank/DDBJ databases">
        <title>Genomic Encyclopedia of Type Strains, Phase IV (KMG-IV): sequencing the most valuable type-strain genomes for metagenomic binning, comparative biology and taxonomic classification.</title>
        <authorList>
            <person name="Goeker M."/>
        </authorList>
    </citation>
    <scope>NUCLEOTIDE SEQUENCE [LARGE SCALE GENOMIC DNA]</scope>
    <source>
        <strain evidence="2 3">DSM 29005</strain>
    </source>
</reference>
<name>A0ABT9ZL58_9BACI</name>
<keyword evidence="3" id="KW-1185">Reference proteome</keyword>
<keyword evidence="1" id="KW-0812">Transmembrane</keyword>
<dbReference type="Proteomes" id="UP001234495">
    <property type="component" value="Unassembled WGS sequence"/>
</dbReference>
<gene>
    <name evidence="2" type="ORF">J2S19_003946</name>
</gene>
<evidence type="ECO:0000313" key="2">
    <source>
        <dbReference type="EMBL" id="MDQ0232624.1"/>
    </source>
</evidence>
<keyword evidence="1" id="KW-1133">Transmembrane helix</keyword>
<accession>A0ABT9ZL58</accession>
<organism evidence="2 3">
    <name type="scientific">Metabacillus malikii</name>
    <dbReference type="NCBI Taxonomy" id="1504265"/>
    <lineage>
        <taxon>Bacteria</taxon>
        <taxon>Bacillati</taxon>
        <taxon>Bacillota</taxon>
        <taxon>Bacilli</taxon>
        <taxon>Bacillales</taxon>
        <taxon>Bacillaceae</taxon>
        <taxon>Metabacillus</taxon>
    </lineage>
</organism>
<comment type="caution">
    <text evidence="2">The sequence shown here is derived from an EMBL/GenBank/DDBJ whole genome shotgun (WGS) entry which is preliminary data.</text>
</comment>
<evidence type="ECO:0000313" key="3">
    <source>
        <dbReference type="Proteomes" id="UP001234495"/>
    </source>
</evidence>
<sequence length="56" mass="6289">MGLMNPAGMIIVLVVISLIGILIYKIVKSMKKSDDDSKDVKLKELETRVDKLEKNN</sequence>
<dbReference type="EMBL" id="JAUSUD010000023">
    <property type="protein sequence ID" value="MDQ0232624.1"/>
    <property type="molecule type" value="Genomic_DNA"/>
</dbReference>
<dbReference type="RefSeq" id="WP_307344787.1">
    <property type="nucleotide sequence ID" value="NZ_JAUSUD010000023.1"/>
</dbReference>
<keyword evidence="1" id="KW-0472">Membrane</keyword>
<feature type="transmembrane region" description="Helical" evidence="1">
    <location>
        <begin position="6"/>
        <end position="24"/>
    </location>
</feature>
<protein>
    <submittedName>
        <fullName evidence="2">Competence protein ComGC</fullName>
    </submittedName>
</protein>
<proteinExistence type="predicted"/>